<dbReference type="AlphaFoldDB" id="A0A0R3WUX4"/>
<dbReference type="STRING" id="6205.A0A0R3WUX4"/>
<sequence>MEHCQLNLIELMLSSEIEGDCGEDPTSKNTSTVNFILNLISGRASPPFGTKEPILHHLLRGCLLADDLAKLSIVLHTSVHPNFYTTNLEVVFLTLQMKSF</sequence>
<evidence type="ECO:0000313" key="2">
    <source>
        <dbReference type="Proteomes" id="UP000274429"/>
    </source>
</evidence>
<organism evidence="3">
    <name type="scientific">Hydatigena taeniaeformis</name>
    <name type="common">Feline tapeworm</name>
    <name type="synonym">Taenia taeniaeformis</name>
    <dbReference type="NCBI Taxonomy" id="6205"/>
    <lineage>
        <taxon>Eukaryota</taxon>
        <taxon>Metazoa</taxon>
        <taxon>Spiralia</taxon>
        <taxon>Lophotrochozoa</taxon>
        <taxon>Platyhelminthes</taxon>
        <taxon>Cestoda</taxon>
        <taxon>Eucestoda</taxon>
        <taxon>Cyclophyllidea</taxon>
        <taxon>Taeniidae</taxon>
        <taxon>Hydatigera</taxon>
    </lineage>
</organism>
<reference evidence="1 2" key="2">
    <citation type="submission" date="2018-11" db="EMBL/GenBank/DDBJ databases">
        <authorList>
            <consortium name="Pathogen Informatics"/>
        </authorList>
    </citation>
    <scope>NUCLEOTIDE SEQUENCE [LARGE SCALE GENOMIC DNA]</scope>
</reference>
<dbReference type="WBParaSite" id="TTAC_0000456401-mRNA-1">
    <property type="protein sequence ID" value="TTAC_0000456401-mRNA-1"/>
    <property type="gene ID" value="TTAC_0000456401"/>
</dbReference>
<dbReference type="Proteomes" id="UP000274429">
    <property type="component" value="Unassembled WGS sequence"/>
</dbReference>
<name>A0A0R3WUX4_HYDTA</name>
<keyword evidence="2" id="KW-1185">Reference proteome</keyword>
<protein>
    <submittedName>
        <fullName evidence="3">Ovule protein</fullName>
    </submittedName>
</protein>
<accession>A0A0R3WUX4</accession>
<proteinExistence type="predicted"/>
<gene>
    <name evidence="1" type="ORF">TTAC_LOCUS4549</name>
</gene>
<evidence type="ECO:0000313" key="3">
    <source>
        <dbReference type="WBParaSite" id="TTAC_0000456401-mRNA-1"/>
    </source>
</evidence>
<dbReference type="EMBL" id="UYWX01004731">
    <property type="protein sequence ID" value="VDM25164.1"/>
    <property type="molecule type" value="Genomic_DNA"/>
</dbReference>
<reference evidence="3" key="1">
    <citation type="submission" date="2017-02" db="UniProtKB">
        <authorList>
            <consortium name="WormBaseParasite"/>
        </authorList>
    </citation>
    <scope>IDENTIFICATION</scope>
</reference>
<evidence type="ECO:0000313" key="1">
    <source>
        <dbReference type="EMBL" id="VDM25164.1"/>
    </source>
</evidence>